<protein>
    <submittedName>
        <fullName evidence="1">Uncharacterized protein</fullName>
    </submittedName>
</protein>
<comment type="caution">
    <text evidence="1">The sequence shown here is derived from an EMBL/GenBank/DDBJ whole genome shotgun (WGS) entry which is preliminary data.</text>
</comment>
<sequence length="113" mass="12515">MLQNGIRARPDVRGPGLGEAGRYRMLSELTLAVSRARTSIERGHDHGRVRVRCTGMWAGTWRVSARAARASGMRRWHWTHGRGTWAVGTVDVRTWPRGNVPGLGLTDEDVGLS</sequence>
<reference evidence="2" key="1">
    <citation type="journal article" date="2019" name="Nat. Commun.">
        <title>The genome of broomcorn millet.</title>
        <authorList>
            <person name="Zou C."/>
            <person name="Miki D."/>
            <person name="Li D."/>
            <person name="Tang Q."/>
            <person name="Xiao L."/>
            <person name="Rajput S."/>
            <person name="Deng P."/>
            <person name="Jia W."/>
            <person name="Huang R."/>
            <person name="Zhang M."/>
            <person name="Sun Y."/>
            <person name="Hu J."/>
            <person name="Fu X."/>
            <person name="Schnable P.S."/>
            <person name="Li F."/>
            <person name="Zhang H."/>
            <person name="Feng B."/>
            <person name="Zhu X."/>
            <person name="Liu R."/>
            <person name="Schnable J.C."/>
            <person name="Zhu J.-K."/>
            <person name="Zhang H."/>
        </authorList>
    </citation>
    <scope>NUCLEOTIDE SEQUENCE [LARGE SCALE GENOMIC DNA]</scope>
</reference>
<evidence type="ECO:0000313" key="2">
    <source>
        <dbReference type="Proteomes" id="UP000275267"/>
    </source>
</evidence>
<evidence type="ECO:0000313" key="1">
    <source>
        <dbReference type="EMBL" id="RLN09818.1"/>
    </source>
</evidence>
<organism evidence="1 2">
    <name type="scientific">Panicum miliaceum</name>
    <name type="common">Proso millet</name>
    <name type="synonym">Broomcorn millet</name>
    <dbReference type="NCBI Taxonomy" id="4540"/>
    <lineage>
        <taxon>Eukaryota</taxon>
        <taxon>Viridiplantae</taxon>
        <taxon>Streptophyta</taxon>
        <taxon>Embryophyta</taxon>
        <taxon>Tracheophyta</taxon>
        <taxon>Spermatophyta</taxon>
        <taxon>Magnoliopsida</taxon>
        <taxon>Liliopsida</taxon>
        <taxon>Poales</taxon>
        <taxon>Poaceae</taxon>
        <taxon>PACMAD clade</taxon>
        <taxon>Panicoideae</taxon>
        <taxon>Panicodae</taxon>
        <taxon>Paniceae</taxon>
        <taxon>Panicinae</taxon>
        <taxon>Panicum</taxon>
        <taxon>Panicum sect. Panicum</taxon>
    </lineage>
</organism>
<dbReference type="Proteomes" id="UP000275267">
    <property type="component" value="Unassembled WGS sequence"/>
</dbReference>
<dbReference type="AlphaFoldDB" id="A0A3L6RVI5"/>
<keyword evidence="2" id="KW-1185">Reference proteome</keyword>
<dbReference type="EMBL" id="PQIB02000007">
    <property type="protein sequence ID" value="RLN09818.1"/>
    <property type="molecule type" value="Genomic_DNA"/>
</dbReference>
<gene>
    <name evidence="1" type="ORF">C2845_PM11G30680</name>
</gene>
<name>A0A3L6RVI5_PANMI</name>
<proteinExistence type="predicted"/>
<accession>A0A3L6RVI5</accession>